<comment type="caution">
    <text evidence="3">The sequence shown here is derived from an EMBL/GenBank/DDBJ whole genome shotgun (WGS) entry which is preliminary data.</text>
</comment>
<dbReference type="InterPro" id="IPR002767">
    <property type="entry name" value="Thiamine_BP"/>
</dbReference>
<evidence type="ECO:0000256" key="1">
    <source>
        <dbReference type="ARBA" id="ARBA00010272"/>
    </source>
</evidence>
<dbReference type="NCBIfam" id="TIGR00106">
    <property type="entry name" value="MTH1187 family thiamine-binding protein"/>
    <property type="match status" value="1"/>
</dbReference>
<dbReference type="Pfam" id="PF01910">
    <property type="entry name" value="Thiamine_BP"/>
    <property type="match status" value="1"/>
</dbReference>
<dbReference type="Gene3D" id="3.30.70.930">
    <property type="match status" value="1"/>
</dbReference>
<gene>
    <name evidence="3" type="ORF">HRbin17_02117</name>
</gene>
<reference evidence="4" key="1">
    <citation type="submission" date="2017-09" db="EMBL/GenBank/DDBJ databases">
        <title>Metaegenomics of thermophilic ammonia-oxidizing enrichment culture.</title>
        <authorList>
            <person name="Kato S."/>
            <person name="Suzuki K."/>
        </authorList>
    </citation>
    <scope>NUCLEOTIDE SEQUENCE [LARGE SCALE GENOMIC DNA]</scope>
</reference>
<dbReference type="PANTHER" id="PTHR33777:SF1">
    <property type="entry name" value="UPF0045 PROTEIN ECM15"/>
    <property type="match status" value="1"/>
</dbReference>
<organism evidence="3 4">
    <name type="scientific">Candidatus Fervidibacter japonicus</name>
    <dbReference type="NCBI Taxonomy" id="2035412"/>
    <lineage>
        <taxon>Bacteria</taxon>
        <taxon>Candidatus Fervidibacterota</taxon>
        <taxon>Candidatus Fervidibacter</taxon>
    </lineage>
</organism>
<dbReference type="SUPFAM" id="SSF89957">
    <property type="entry name" value="MTH1187/YkoF-like"/>
    <property type="match status" value="1"/>
</dbReference>
<evidence type="ECO:0000313" key="4">
    <source>
        <dbReference type="Proteomes" id="UP000236173"/>
    </source>
</evidence>
<dbReference type="InterPro" id="IPR051614">
    <property type="entry name" value="UPF0045_domain"/>
</dbReference>
<dbReference type="PANTHER" id="PTHR33777">
    <property type="entry name" value="UPF0045 PROTEIN ECM15"/>
    <property type="match status" value="1"/>
</dbReference>
<comment type="similarity">
    <text evidence="1">Belongs to the UPF0045 family.</text>
</comment>
<dbReference type="Proteomes" id="UP000236173">
    <property type="component" value="Unassembled WGS sequence"/>
</dbReference>
<dbReference type="EMBL" id="BEHT01000031">
    <property type="protein sequence ID" value="GBC99588.1"/>
    <property type="molecule type" value="Genomic_DNA"/>
</dbReference>
<dbReference type="GO" id="GO:0005829">
    <property type="term" value="C:cytosol"/>
    <property type="evidence" value="ECO:0007669"/>
    <property type="project" value="TreeGrafter"/>
</dbReference>
<sequence length="110" mass="11921">MPKVVAEVSIVPVGTKDTGVSRFVAAAIKALAQVAETQGLRYQVGPMGTAIEGDLDAVWQAVRAMQEAVIAEGAQRILTTLRIDDRRDKPENLERKVRAVAEQGAPIERR</sequence>
<feature type="domain" description="Thiamine-binding protein" evidence="2">
    <location>
        <begin position="6"/>
        <end position="100"/>
    </location>
</feature>
<protein>
    <recommendedName>
        <fullName evidence="2">Thiamine-binding protein domain-containing protein</fullName>
    </recommendedName>
</protein>
<evidence type="ECO:0000259" key="2">
    <source>
        <dbReference type="Pfam" id="PF01910"/>
    </source>
</evidence>
<evidence type="ECO:0000313" key="3">
    <source>
        <dbReference type="EMBL" id="GBC99588.1"/>
    </source>
</evidence>
<name>A0A2H5XEH1_9BACT</name>
<dbReference type="AlphaFoldDB" id="A0A2H5XEH1"/>
<accession>A0A2H5XEH1</accession>
<dbReference type="InterPro" id="IPR029756">
    <property type="entry name" value="MTH1187/YkoF-like"/>
</dbReference>
<proteinExistence type="inferred from homology"/>